<evidence type="ECO:0000256" key="2">
    <source>
        <dbReference type="ARBA" id="ARBA00009142"/>
    </source>
</evidence>
<keyword evidence="4 8" id="KW-1003">Cell membrane</keyword>
<evidence type="ECO:0000256" key="5">
    <source>
        <dbReference type="ARBA" id="ARBA00022692"/>
    </source>
</evidence>
<reference evidence="9 11" key="1">
    <citation type="submission" date="2016-04" db="EMBL/GenBank/DDBJ databases">
        <authorList>
            <person name="Evans L.H."/>
            <person name="Alamgir A."/>
            <person name="Owens N."/>
            <person name="Weber N.D."/>
            <person name="Virtaneva K."/>
            <person name="Barbian K."/>
            <person name="Babar A."/>
            <person name="Rosenke K."/>
        </authorList>
    </citation>
    <scope>NUCLEOTIDE SEQUENCE [LARGE SCALE GENOMIC DNA]</scope>
    <source>
        <strain evidence="9 11">JL2886</strain>
    </source>
</reference>
<dbReference type="EMBL" id="CP015124">
    <property type="protein sequence ID" value="ANP36361.1"/>
    <property type="molecule type" value="Genomic_DNA"/>
</dbReference>
<feature type="transmembrane region" description="Helical" evidence="8">
    <location>
        <begin position="231"/>
        <end position="248"/>
    </location>
</feature>
<feature type="transmembrane region" description="Helical" evidence="8">
    <location>
        <begin position="39"/>
        <end position="61"/>
    </location>
</feature>
<evidence type="ECO:0000256" key="8">
    <source>
        <dbReference type="RuleBase" id="RU363041"/>
    </source>
</evidence>
<dbReference type="Pfam" id="PF01925">
    <property type="entry name" value="TauE"/>
    <property type="match status" value="1"/>
</dbReference>
<gene>
    <name evidence="9" type="ORF">JL2886_01444</name>
    <name evidence="10" type="ORF">PXK24_19075</name>
</gene>
<organism evidence="9 11">
    <name type="scientific">Phaeobacter gallaeciensis</name>
    <dbReference type="NCBI Taxonomy" id="60890"/>
    <lineage>
        <taxon>Bacteria</taxon>
        <taxon>Pseudomonadati</taxon>
        <taxon>Pseudomonadota</taxon>
        <taxon>Alphaproteobacteria</taxon>
        <taxon>Rhodobacterales</taxon>
        <taxon>Roseobacteraceae</taxon>
        <taxon>Phaeobacter</taxon>
    </lineage>
</organism>
<reference evidence="10 12" key="2">
    <citation type="submission" date="2023-02" db="EMBL/GenBank/DDBJ databases">
        <title>Population genomics of bacteria associated with diatom.</title>
        <authorList>
            <person name="Xie J."/>
            <person name="Wang H."/>
        </authorList>
    </citation>
    <scope>NUCLEOTIDE SEQUENCE [LARGE SCALE GENOMIC DNA]</scope>
    <source>
        <strain evidence="10 12">PT47_8</strain>
    </source>
</reference>
<comment type="similarity">
    <text evidence="2 8">Belongs to the 4-toluene sulfonate uptake permease (TSUP) (TC 2.A.102) family.</text>
</comment>
<dbReference type="Proteomes" id="UP000092565">
    <property type="component" value="Chromosome"/>
</dbReference>
<protein>
    <recommendedName>
        <fullName evidence="8">Probable membrane transporter protein</fullName>
    </recommendedName>
</protein>
<proteinExistence type="inferred from homology"/>
<feature type="transmembrane region" description="Helical" evidence="8">
    <location>
        <begin position="202"/>
        <end position="219"/>
    </location>
</feature>
<name>A0A1B0ZQF9_9RHOB</name>
<keyword evidence="5 8" id="KW-0812">Transmembrane</keyword>
<dbReference type="GO" id="GO:0005886">
    <property type="term" value="C:plasma membrane"/>
    <property type="evidence" value="ECO:0007669"/>
    <property type="project" value="UniProtKB-SubCell"/>
</dbReference>
<dbReference type="InterPro" id="IPR052017">
    <property type="entry name" value="TSUP"/>
</dbReference>
<dbReference type="Proteomes" id="UP001218364">
    <property type="component" value="Unassembled WGS sequence"/>
</dbReference>
<dbReference type="RefSeq" id="WP_065271347.1">
    <property type="nucleotide sequence ID" value="NZ_CP015124.1"/>
</dbReference>
<dbReference type="AlphaFoldDB" id="A0A1B0ZQF9"/>
<feature type="transmembrane region" description="Helical" evidence="8">
    <location>
        <begin position="139"/>
        <end position="164"/>
    </location>
</feature>
<comment type="subcellular location">
    <subcellularLocation>
        <location evidence="1 8">Cell membrane</location>
        <topology evidence="1 8">Multi-pass membrane protein</topology>
    </subcellularLocation>
</comment>
<dbReference type="InterPro" id="IPR002781">
    <property type="entry name" value="TM_pro_TauE-like"/>
</dbReference>
<accession>A0A1B0ZQF9</accession>
<evidence type="ECO:0000256" key="7">
    <source>
        <dbReference type="ARBA" id="ARBA00023136"/>
    </source>
</evidence>
<sequence length="251" mass="26195">MTLPFDLPFDLNGGQGAYLAAALFVAAFIRGYSGFGFSAIFIILAALVTNPLPLIPVVFACEITMTAFQARGIRPHIDWQRALLLLGGAAIATVPAIAIMSRLGEDQARLAISALVLMLSLILLSGWQLRRPIGGKGNLGVGLVAGIANSAGVGGLPAAAFLTAQPIPPAVFRATMIVFLTGIDMMALPVMAANGLTGVDTLYGVLLAFPILGAGIWTGSQRFASADQKNFRRGIVLLLTVLSVLNIVRVL</sequence>
<evidence type="ECO:0000256" key="6">
    <source>
        <dbReference type="ARBA" id="ARBA00022989"/>
    </source>
</evidence>
<keyword evidence="3" id="KW-0813">Transport</keyword>
<feature type="transmembrane region" description="Helical" evidence="8">
    <location>
        <begin position="170"/>
        <end position="190"/>
    </location>
</feature>
<dbReference type="PANTHER" id="PTHR30269">
    <property type="entry name" value="TRANSMEMBRANE PROTEIN YFCA"/>
    <property type="match status" value="1"/>
</dbReference>
<dbReference type="PANTHER" id="PTHR30269:SF37">
    <property type="entry name" value="MEMBRANE TRANSPORTER PROTEIN"/>
    <property type="match status" value="1"/>
</dbReference>
<evidence type="ECO:0000256" key="4">
    <source>
        <dbReference type="ARBA" id="ARBA00022475"/>
    </source>
</evidence>
<keyword evidence="11" id="KW-1185">Reference proteome</keyword>
<keyword evidence="7 8" id="KW-0472">Membrane</keyword>
<evidence type="ECO:0000313" key="10">
    <source>
        <dbReference type="EMBL" id="MDE4167802.1"/>
    </source>
</evidence>
<evidence type="ECO:0000256" key="1">
    <source>
        <dbReference type="ARBA" id="ARBA00004651"/>
    </source>
</evidence>
<dbReference type="EMBL" id="JARCJK010000014">
    <property type="protein sequence ID" value="MDE4167802.1"/>
    <property type="molecule type" value="Genomic_DNA"/>
</dbReference>
<evidence type="ECO:0000256" key="3">
    <source>
        <dbReference type="ARBA" id="ARBA00022448"/>
    </source>
</evidence>
<evidence type="ECO:0000313" key="12">
    <source>
        <dbReference type="Proteomes" id="UP001218364"/>
    </source>
</evidence>
<evidence type="ECO:0000313" key="11">
    <source>
        <dbReference type="Proteomes" id="UP000092565"/>
    </source>
</evidence>
<feature type="transmembrane region" description="Helical" evidence="8">
    <location>
        <begin position="82"/>
        <end position="101"/>
    </location>
</feature>
<feature type="transmembrane region" description="Helical" evidence="8">
    <location>
        <begin position="16"/>
        <end position="33"/>
    </location>
</feature>
<keyword evidence="6 8" id="KW-1133">Transmembrane helix</keyword>
<evidence type="ECO:0000313" key="9">
    <source>
        <dbReference type="EMBL" id="ANP36361.1"/>
    </source>
</evidence>
<dbReference type="OrthoDB" id="7644495at2"/>
<feature type="transmembrane region" description="Helical" evidence="8">
    <location>
        <begin position="107"/>
        <end position="127"/>
    </location>
</feature>
<dbReference type="PATRIC" id="fig|60890.4.peg.1419"/>